<accession>A0ABY6Z2B5</accession>
<evidence type="ECO:0000313" key="2">
    <source>
        <dbReference type="Proteomes" id="UP001164803"/>
    </source>
</evidence>
<organism evidence="1 2">
    <name type="scientific">Alicyclobacillus dauci</name>
    <dbReference type="NCBI Taxonomy" id="1475485"/>
    <lineage>
        <taxon>Bacteria</taxon>
        <taxon>Bacillati</taxon>
        <taxon>Bacillota</taxon>
        <taxon>Bacilli</taxon>
        <taxon>Bacillales</taxon>
        <taxon>Alicyclobacillaceae</taxon>
        <taxon>Alicyclobacillus</taxon>
    </lineage>
</organism>
<dbReference type="Proteomes" id="UP001164803">
    <property type="component" value="Chromosome"/>
</dbReference>
<name>A0ABY6Z2B5_9BACL</name>
<sequence>MIEVVWERIKNCDGQVFRQVRGGEFTYHVRGNLIDLSRTKRHVSKKTFEHALEYVPLENTMPLQNLQAPSYLFAILMDDRIRKNDW</sequence>
<evidence type="ECO:0008006" key="3">
    <source>
        <dbReference type="Google" id="ProtNLM"/>
    </source>
</evidence>
<evidence type="ECO:0000313" key="1">
    <source>
        <dbReference type="EMBL" id="WAH37043.1"/>
    </source>
</evidence>
<gene>
    <name evidence="1" type="ORF">NZD86_00215</name>
</gene>
<reference evidence="1" key="1">
    <citation type="submission" date="2022-08" db="EMBL/GenBank/DDBJ databases">
        <title>Alicyclobacillus dauci DSM2870, complete genome.</title>
        <authorList>
            <person name="Wang Q."/>
            <person name="Cai R."/>
            <person name="Wang Z."/>
        </authorList>
    </citation>
    <scope>NUCLEOTIDE SEQUENCE</scope>
    <source>
        <strain evidence="1">DSM 28700</strain>
    </source>
</reference>
<keyword evidence="2" id="KW-1185">Reference proteome</keyword>
<dbReference type="RefSeq" id="WP_268044477.1">
    <property type="nucleotide sequence ID" value="NZ_CP104064.1"/>
</dbReference>
<protein>
    <recommendedName>
        <fullName evidence="3">NUMOD4 domain-containing protein</fullName>
    </recommendedName>
</protein>
<proteinExistence type="predicted"/>
<dbReference type="EMBL" id="CP104064">
    <property type="protein sequence ID" value="WAH37043.1"/>
    <property type="molecule type" value="Genomic_DNA"/>
</dbReference>